<evidence type="ECO:0000256" key="1">
    <source>
        <dbReference type="ARBA" id="ARBA00007905"/>
    </source>
</evidence>
<dbReference type="Proteomes" id="UP000002215">
    <property type="component" value="Chromosome"/>
</dbReference>
<dbReference type="PIRSF" id="PIRSF000097">
    <property type="entry name" value="AKR"/>
    <property type="match status" value="1"/>
</dbReference>
<evidence type="ECO:0000256" key="4">
    <source>
        <dbReference type="PIRSR" id="PIRSR000097-1"/>
    </source>
</evidence>
<keyword evidence="2" id="KW-0521">NADP</keyword>
<dbReference type="InterPro" id="IPR020471">
    <property type="entry name" value="AKR"/>
</dbReference>
<accession>A0A979GB22</accession>
<dbReference type="GO" id="GO:0050580">
    <property type="term" value="F:2,5-didehydrogluconate reductase activity"/>
    <property type="evidence" value="ECO:0007669"/>
    <property type="project" value="UniProtKB-EC"/>
</dbReference>
<dbReference type="AlphaFoldDB" id="A0A979GB22"/>
<dbReference type="PRINTS" id="PR00069">
    <property type="entry name" value="ALDKETRDTASE"/>
</dbReference>
<evidence type="ECO:0000259" key="7">
    <source>
        <dbReference type="Pfam" id="PF00248"/>
    </source>
</evidence>
<name>A0A979GB22_CHIPD</name>
<evidence type="ECO:0000256" key="3">
    <source>
        <dbReference type="ARBA" id="ARBA00023002"/>
    </source>
</evidence>
<dbReference type="PANTHER" id="PTHR43827">
    <property type="entry name" value="2,5-DIKETO-D-GLUCONIC ACID REDUCTASE"/>
    <property type="match status" value="1"/>
</dbReference>
<dbReference type="Gene3D" id="3.20.20.100">
    <property type="entry name" value="NADP-dependent oxidoreductase domain"/>
    <property type="match status" value="1"/>
</dbReference>
<dbReference type="PROSITE" id="PS00798">
    <property type="entry name" value="ALDOKETO_REDUCTASE_1"/>
    <property type="match status" value="1"/>
</dbReference>
<dbReference type="EMBL" id="CP001699">
    <property type="protein sequence ID" value="ACU64125.1"/>
    <property type="molecule type" value="Genomic_DNA"/>
</dbReference>
<reference evidence="8 9" key="2">
    <citation type="journal article" date="2010" name="Stand. Genomic Sci.">
        <title>Complete genome sequence of Chitinophaga pinensis type strain (UQM 2034).</title>
        <authorList>
            <person name="Glavina Del Rio T."/>
            <person name="Abt B."/>
            <person name="Spring S."/>
            <person name="Lapidus A."/>
            <person name="Nolan M."/>
            <person name="Tice H."/>
            <person name="Copeland A."/>
            <person name="Cheng J.F."/>
            <person name="Chen F."/>
            <person name="Bruce D."/>
            <person name="Goodwin L."/>
            <person name="Pitluck S."/>
            <person name="Ivanova N."/>
            <person name="Mavromatis K."/>
            <person name="Mikhailova N."/>
            <person name="Pati A."/>
            <person name="Chen A."/>
            <person name="Palaniappan K."/>
            <person name="Land M."/>
            <person name="Hauser L."/>
            <person name="Chang Y.J."/>
            <person name="Jeffries C.D."/>
            <person name="Chain P."/>
            <person name="Saunders E."/>
            <person name="Detter J.C."/>
            <person name="Brettin T."/>
            <person name="Rohde M."/>
            <person name="Goker M."/>
            <person name="Bristow J."/>
            <person name="Eisen J.A."/>
            <person name="Markowitz V."/>
            <person name="Hugenholtz P."/>
            <person name="Kyrpides N.C."/>
            <person name="Klenk H.P."/>
            <person name="Lucas S."/>
        </authorList>
    </citation>
    <scope>NUCLEOTIDE SEQUENCE [LARGE SCALE GENOMIC DNA]</scope>
    <source>
        <strain evidence="9">ATCC 43595 / DSM 2588 / LMG 13176 / NBRC 15968 / NCIMB 11800 / UQM 2034</strain>
    </source>
</reference>
<gene>
    <name evidence="8" type="ordered locus">Cpin_6724</name>
</gene>
<evidence type="ECO:0000256" key="5">
    <source>
        <dbReference type="PIRSR" id="PIRSR000097-2"/>
    </source>
</evidence>
<dbReference type="KEGG" id="cpi:Cpin_6724"/>
<feature type="active site" description="Proton donor" evidence="4">
    <location>
        <position position="55"/>
    </location>
</feature>
<comment type="similarity">
    <text evidence="1">Belongs to the aldo/keto reductase family.</text>
</comment>
<dbReference type="PROSITE" id="PS00062">
    <property type="entry name" value="ALDOKETO_REDUCTASE_2"/>
    <property type="match status" value="1"/>
</dbReference>
<organism evidence="8 9">
    <name type="scientific">Chitinophaga pinensis (strain ATCC 43595 / DSM 2588 / LMG 13176 / NBRC 15968 / NCIMB 11800 / UQM 2034)</name>
    <dbReference type="NCBI Taxonomy" id="485918"/>
    <lineage>
        <taxon>Bacteria</taxon>
        <taxon>Pseudomonadati</taxon>
        <taxon>Bacteroidota</taxon>
        <taxon>Chitinophagia</taxon>
        <taxon>Chitinophagales</taxon>
        <taxon>Chitinophagaceae</taxon>
        <taxon>Chitinophaga</taxon>
    </lineage>
</organism>
<dbReference type="EC" id="1.1.1.274" evidence="8"/>
<proteinExistence type="inferred from homology"/>
<evidence type="ECO:0000313" key="9">
    <source>
        <dbReference type="Proteomes" id="UP000002215"/>
    </source>
</evidence>
<evidence type="ECO:0000256" key="2">
    <source>
        <dbReference type="ARBA" id="ARBA00022857"/>
    </source>
</evidence>
<dbReference type="SUPFAM" id="SSF51430">
    <property type="entry name" value="NAD(P)-linked oxidoreductase"/>
    <property type="match status" value="1"/>
</dbReference>
<feature type="domain" description="NADP-dependent oxidoreductase" evidence="7">
    <location>
        <begin position="24"/>
        <end position="263"/>
    </location>
</feature>
<keyword evidence="3 8" id="KW-0560">Oxidoreductase</keyword>
<dbReference type="InterPro" id="IPR023210">
    <property type="entry name" value="NADP_OxRdtase_dom"/>
</dbReference>
<dbReference type="InterPro" id="IPR018170">
    <property type="entry name" value="Aldo/ket_reductase_CS"/>
</dbReference>
<evidence type="ECO:0000256" key="6">
    <source>
        <dbReference type="PIRSR" id="PIRSR000097-3"/>
    </source>
</evidence>
<sequence>MNITTIDGAVTLANGVHMPYLGLGVYKTKNGQEVRDAVTYALDAGYRHIDTAAAYYNEEGVGAAIASHPVARKDIFITTKVWNSDQGYDTTIRAFHDSLQRLGTDYLDLYLQHWPVKGKYKETWRAMETLYQEGKVRAIGVSNFLQFQLEDLMGNARVAPMVDQVEFHPFLQQPDLVAFAKANQIQFESWFPLMHGRAFGVEIFTRIAAKHQITIAQLLLRWNLQRGIVIIPKSVRQARIIENAQLFDFVLPQEDMEILNSLDEGARMGPDPANFNF</sequence>
<feature type="binding site" evidence="5">
    <location>
        <position position="113"/>
    </location>
    <ligand>
        <name>substrate</name>
    </ligand>
</feature>
<evidence type="ECO:0000313" key="8">
    <source>
        <dbReference type="EMBL" id="ACU64125.1"/>
    </source>
</evidence>
<dbReference type="Pfam" id="PF00248">
    <property type="entry name" value="Aldo_ket_red"/>
    <property type="match status" value="1"/>
</dbReference>
<dbReference type="OrthoDB" id="9804790at2"/>
<dbReference type="InterPro" id="IPR036812">
    <property type="entry name" value="NAD(P)_OxRdtase_dom_sf"/>
</dbReference>
<protein>
    <submittedName>
        <fullName evidence="8">2,5-didehydrogluconate reductase</fullName>
        <ecNumber evidence="8">1.1.1.274</ecNumber>
    </submittedName>
</protein>
<dbReference type="FunFam" id="3.20.20.100:FF:000015">
    <property type="entry name" value="Oxidoreductase, aldo/keto reductase family"/>
    <property type="match status" value="1"/>
</dbReference>
<dbReference type="RefSeq" id="WP_012794288.1">
    <property type="nucleotide sequence ID" value="NC_013132.1"/>
</dbReference>
<feature type="site" description="Lowers pKa of active site Tyr" evidence="6">
    <location>
        <position position="80"/>
    </location>
</feature>
<dbReference type="PANTHER" id="PTHR43827:SF3">
    <property type="entry name" value="NADP-DEPENDENT OXIDOREDUCTASE DOMAIN-CONTAINING PROTEIN"/>
    <property type="match status" value="1"/>
</dbReference>
<reference evidence="9" key="1">
    <citation type="submission" date="2009-08" db="EMBL/GenBank/DDBJ databases">
        <title>The complete genome of Chitinophaga pinensis DSM 2588.</title>
        <authorList>
            <consortium name="US DOE Joint Genome Institute (JGI-PGF)"/>
            <person name="Lucas S."/>
            <person name="Copeland A."/>
            <person name="Lapidus A."/>
            <person name="Glavina del Rio T."/>
            <person name="Dalin E."/>
            <person name="Tice H."/>
            <person name="Bruce D."/>
            <person name="Goodwin L."/>
            <person name="Pitluck S."/>
            <person name="Kyrpides N."/>
            <person name="Mavromatis K."/>
            <person name="Ivanova N."/>
            <person name="Mikhailova N."/>
            <person name="Sims D."/>
            <person name="Meinche L."/>
            <person name="Brettin T."/>
            <person name="Detter J.C."/>
            <person name="Han C."/>
            <person name="Larimer F."/>
            <person name="Land M."/>
            <person name="Hauser L."/>
            <person name="Markowitz V."/>
            <person name="Cheng J.-F."/>
            <person name="Hugenholtz P."/>
            <person name="Woyke T."/>
            <person name="Wu D."/>
            <person name="Spring S."/>
            <person name="Klenk H.-P."/>
            <person name="Eisen J.A."/>
        </authorList>
    </citation>
    <scope>NUCLEOTIDE SEQUENCE [LARGE SCALE GENOMIC DNA]</scope>
    <source>
        <strain evidence="9">ATCC 43595 / DSM 2588 / LMG 13176 / NBRC 15968 / NCIMB 11800 / UQM 2034</strain>
    </source>
</reference>